<comment type="caution">
    <text evidence="2">The sequence shown here is derived from an EMBL/GenBank/DDBJ whole genome shotgun (WGS) entry which is preliminary data.</text>
</comment>
<reference evidence="2 3" key="1">
    <citation type="journal article" date="2014" name="Int. J. Syst. Evol. Microbiol.">
        <title>Complete genome sequence of Corynebacterium casei LMG S-19264T (=DSM 44701T), isolated from a smear-ripened cheese.</title>
        <authorList>
            <consortium name="US DOE Joint Genome Institute (JGI-PGF)"/>
            <person name="Walter F."/>
            <person name="Albersmeier A."/>
            <person name="Kalinowski J."/>
            <person name="Ruckert C."/>
        </authorList>
    </citation>
    <scope>NUCLEOTIDE SEQUENCE [LARGE SCALE GENOMIC DNA]</scope>
    <source>
        <strain evidence="2 3">CGMCC 1.16330</strain>
    </source>
</reference>
<evidence type="ECO:0000256" key="1">
    <source>
        <dbReference type="SAM" id="MobiDB-lite"/>
    </source>
</evidence>
<accession>A0A8J2ZDD4</accession>
<proteinExistence type="predicted"/>
<organism evidence="2 3">
    <name type="scientific">Caldovatus sediminis</name>
    <dbReference type="NCBI Taxonomy" id="2041189"/>
    <lineage>
        <taxon>Bacteria</taxon>
        <taxon>Pseudomonadati</taxon>
        <taxon>Pseudomonadota</taxon>
        <taxon>Alphaproteobacteria</taxon>
        <taxon>Acetobacterales</taxon>
        <taxon>Roseomonadaceae</taxon>
        <taxon>Caldovatus</taxon>
    </lineage>
</organism>
<evidence type="ECO:0000313" key="2">
    <source>
        <dbReference type="EMBL" id="GGG41080.1"/>
    </source>
</evidence>
<dbReference type="AlphaFoldDB" id="A0A8J2ZDD4"/>
<sequence>MRQALRDGLHPQPAGLGPDGPRGGALRLRGLLVPELPLLGRCGRLLACAGAGTDARPH</sequence>
<gene>
    <name evidence="2" type="ORF">GCM10010964_30870</name>
</gene>
<dbReference type="Proteomes" id="UP000597507">
    <property type="component" value="Unassembled WGS sequence"/>
</dbReference>
<evidence type="ECO:0000313" key="3">
    <source>
        <dbReference type="Proteomes" id="UP000597507"/>
    </source>
</evidence>
<keyword evidence="3" id="KW-1185">Reference proteome</keyword>
<name>A0A8J2ZDD4_9PROT</name>
<feature type="region of interest" description="Disordered" evidence="1">
    <location>
        <begin position="1"/>
        <end position="24"/>
    </location>
</feature>
<dbReference type="EMBL" id="BMKS01000010">
    <property type="protein sequence ID" value="GGG41080.1"/>
    <property type="molecule type" value="Genomic_DNA"/>
</dbReference>
<protein>
    <submittedName>
        <fullName evidence="2">Uncharacterized protein</fullName>
    </submittedName>
</protein>